<dbReference type="STRING" id="253628.A0A0D2A304"/>
<dbReference type="CDD" id="cd08233">
    <property type="entry name" value="butanediol_DH_like"/>
    <property type="match status" value="1"/>
</dbReference>
<dbReference type="HOGENOM" id="CLU_026673_11_0_1"/>
<dbReference type="SUPFAM" id="SSF50129">
    <property type="entry name" value="GroES-like"/>
    <property type="match status" value="1"/>
</dbReference>
<evidence type="ECO:0000259" key="2">
    <source>
        <dbReference type="Pfam" id="PF00107"/>
    </source>
</evidence>
<dbReference type="InParanoid" id="A0A0D2A304"/>
<dbReference type="Pfam" id="PF00107">
    <property type="entry name" value="ADH_zinc_N"/>
    <property type="match status" value="1"/>
</dbReference>
<dbReference type="InterPro" id="IPR013154">
    <property type="entry name" value="ADH-like_N"/>
</dbReference>
<keyword evidence="5" id="KW-1185">Reference proteome</keyword>
<keyword evidence="1" id="KW-0560">Oxidoreductase</keyword>
<dbReference type="Pfam" id="PF08240">
    <property type="entry name" value="ADH_N"/>
    <property type="match status" value="1"/>
</dbReference>
<evidence type="ECO:0000256" key="1">
    <source>
        <dbReference type="ARBA" id="ARBA00023002"/>
    </source>
</evidence>
<dbReference type="GO" id="GO:0016491">
    <property type="term" value="F:oxidoreductase activity"/>
    <property type="evidence" value="ECO:0007669"/>
    <property type="project" value="UniProtKB-KW"/>
</dbReference>
<dbReference type="Gene3D" id="3.90.180.10">
    <property type="entry name" value="Medium-chain alcohol dehydrogenases, catalytic domain"/>
    <property type="match status" value="1"/>
</dbReference>
<reference evidence="4 5" key="1">
    <citation type="submission" date="2015-01" db="EMBL/GenBank/DDBJ databases">
        <title>The Genome Sequence of Ochroconis gallopava CBS43764.</title>
        <authorList>
            <consortium name="The Broad Institute Genomics Platform"/>
            <person name="Cuomo C."/>
            <person name="de Hoog S."/>
            <person name="Gorbushina A."/>
            <person name="Stielow B."/>
            <person name="Teixiera M."/>
            <person name="Abouelleil A."/>
            <person name="Chapman S.B."/>
            <person name="Priest M."/>
            <person name="Young S.K."/>
            <person name="Wortman J."/>
            <person name="Nusbaum C."/>
            <person name="Birren B."/>
        </authorList>
    </citation>
    <scope>NUCLEOTIDE SEQUENCE [LARGE SCALE GENOMIC DNA]</scope>
    <source>
        <strain evidence="4 5">CBS 43764</strain>
    </source>
</reference>
<dbReference type="InterPro" id="IPR036291">
    <property type="entry name" value="NAD(P)-bd_dom_sf"/>
</dbReference>
<dbReference type="SUPFAM" id="SSF51735">
    <property type="entry name" value="NAD(P)-binding Rossmann-fold domains"/>
    <property type="match status" value="1"/>
</dbReference>
<dbReference type="InterPro" id="IPR050129">
    <property type="entry name" value="Zn_alcohol_dh"/>
</dbReference>
<proteinExistence type="predicted"/>
<dbReference type="GeneID" id="27315412"/>
<organism evidence="4 5">
    <name type="scientific">Verruconis gallopava</name>
    <dbReference type="NCBI Taxonomy" id="253628"/>
    <lineage>
        <taxon>Eukaryota</taxon>
        <taxon>Fungi</taxon>
        <taxon>Dikarya</taxon>
        <taxon>Ascomycota</taxon>
        <taxon>Pezizomycotina</taxon>
        <taxon>Dothideomycetes</taxon>
        <taxon>Pleosporomycetidae</taxon>
        <taxon>Venturiales</taxon>
        <taxon>Sympoventuriaceae</taxon>
        <taxon>Verruconis</taxon>
    </lineage>
</organism>
<dbReference type="EMBL" id="KN847557">
    <property type="protein sequence ID" value="KIW01153.1"/>
    <property type="molecule type" value="Genomic_DNA"/>
</dbReference>
<dbReference type="Gene3D" id="3.40.50.720">
    <property type="entry name" value="NAD(P)-binding Rossmann-like Domain"/>
    <property type="match status" value="1"/>
</dbReference>
<dbReference type="PANTHER" id="PTHR43401:SF2">
    <property type="entry name" value="L-THREONINE 3-DEHYDROGENASE"/>
    <property type="match status" value="1"/>
</dbReference>
<accession>A0A0D2A304</accession>
<evidence type="ECO:0000313" key="5">
    <source>
        <dbReference type="Proteomes" id="UP000053259"/>
    </source>
</evidence>
<sequence>MKAAQYFGKEDVRVVDVAEPNLKDGEVLIEISWCGICGSDLHEYIMGPMVIPTKDAHPLTNEKLPVTLGHEFCGRVKQASENSNLKSGTAVVADPRLYCRSCNRCGIKETVSCDKWGFRGLSGGGGGFSQYVAIHESQIYPIPDSLLPYGALVEPLAVAWHAVKRAGDLDFTNKTVLIVGGGPIGIALLLVLRAFNCKKIIVSEPTDARRKQNEELADHTLNPMEQNIGDECRALTDGEGVDISFDAAGVGPGFHAACDALKYKGLYVNVAGWEQAMPNPYGYLMMKEISMTASRAYNDNDFADTVKYFAEGKFKGFEKMVTSRIGLAEISSKGFEALVKHKDDHIKILVTPQESLLS</sequence>
<feature type="domain" description="Alcohol dehydrogenase-like N-terminal" evidence="3">
    <location>
        <begin position="23"/>
        <end position="144"/>
    </location>
</feature>
<dbReference type="VEuPathDB" id="FungiDB:PV09_07439"/>
<gene>
    <name evidence="4" type="ORF">PV09_07439</name>
</gene>
<dbReference type="Proteomes" id="UP000053259">
    <property type="component" value="Unassembled WGS sequence"/>
</dbReference>
<evidence type="ECO:0000313" key="4">
    <source>
        <dbReference type="EMBL" id="KIW01153.1"/>
    </source>
</evidence>
<feature type="domain" description="Alcohol dehydrogenase-like C-terminal" evidence="2">
    <location>
        <begin position="183"/>
        <end position="309"/>
    </location>
</feature>
<dbReference type="AlphaFoldDB" id="A0A0D2A304"/>
<dbReference type="OrthoDB" id="3941538at2759"/>
<dbReference type="InterPro" id="IPR011032">
    <property type="entry name" value="GroES-like_sf"/>
</dbReference>
<protein>
    <submittedName>
        <fullName evidence="4">Chlorophyll synthesis pathway protein BchC</fullName>
    </submittedName>
</protein>
<dbReference type="FunCoup" id="A0A0D2A304">
    <property type="interactions" value="140"/>
</dbReference>
<dbReference type="PANTHER" id="PTHR43401">
    <property type="entry name" value="L-THREONINE 3-DEHYDROGENASE"/>
    <property type="match status" value="1"/>
</dbReference>
<dbReference type="InterPro" id="IPR013149">
    <property type="entry name" value="ADH-like_C"/>
</dbReference>
<dbReference type="RefSeq" id="XP_016211022.1">
    <property type="nucleotide sequence ID" value="XM_016361202.1"/>
</dbReference>
<name>A0A0D2A304_9PEZI</name>
<evidence type="ECO:0000259" key="3">
    <source>
        <dbReference type="Pfam" id="PF08240"/>
    </source>
</evidence>